<keyword evidence="11" id="KW-1185">Reference proteome</keyword>
<sequence length="584" mass="64401">MSKRIVVDPITRIEGHLRVEVIVDDNNVVTEAYASSTLWRGIETILKGRDPRDAGFMVQRICGVCTYSHYKAGIAAVENALGIEPPLNAKLTRTLMNCALFLHDHVVHFYHLHGLDWVDVVSALKADPHKAAAEAFKYTDAPIACGADDLVVVQKRVAEFVKKGNLGPFANAYWGHATYKLTPEQNLIAVSHYLKALEMQRVAAQMMAIFGAKQPHPQSLTVGGVTCIMDLQTPSRLGEYMTKFKEMAEFVNRAYYADVVMAGLAYANEPSVTGGLGVPNLWTHQEFQVNASEYLFNSGLMMGEDVVNLISGKPFKVQQIDESKITEEATHAWYKDNAAYHPYEGRQEPNYTGLKDAQTINDKGVLAPTKVVDEKGKYTWVKAPRYDGKPLQVGPLANIVVNYALGNKRVKTVVDKFLKDTGLPISAVASTLGRTACRMLETKVVADYGLEAFTSLINNLKVDDSTCATYKIDKNKEYKGRYIGHVPRGTLSHWVKIKNGVIENYQAVVPTTWNASPKDAKGIRGSYEESLIGLKIADLSQPLEIVRLVHSYDPCLACAVHVMDAKGNEMSSYKVNVSGSSCSC</sequence>
<feature type="binding site" evidence="8">
    <location>
        <position position="65"/>
    </location>
    <ligand>
        <name>Fe cation</name>
        <dbReference type="ChEBI" id="CHEBI:24875"/>
    </ligand>
</feature>
<feature type="binding site" evidence="8">
    <location>
        <position position="555"/>
    </location>
    <ligand>
        <name>Ni(2+)</name>
        <dbReference type="ChEBI" id="CHEBI:49786"/>
    </ligand>
</feature>
<keyword evidence="5 8" id="KW-0533">Nickel</keyword>
<dbReference type="InterPro" id="IPR029014">
    <property type="entry name" value="NiFe-Hase_large"/>
</dbReference>
<feature type="binding site" evidence="8">
    <location>
        <position position="62"/>
    </location>
    <ligand>
        <name>Mg(2+)</name>
        <dbReference type="ChEBI" id="CHEBI:18420"/>
    </ligand>
</feature>
<dbReference type="InterPro" id="IPR018194">
    <property type="entry name" value="Ni-dep_hyd_lsu_Ni_BS"/>
</dbReference>
<evidence type="ECO:0000256" key="8">
    <source>
        <dbReference type="PIRSR" id="PIRSR601501-1"/>
    </source>
</evidence>
<dbReference type="FunFam" id="1.10.645.10:FF:000002">
    <property type="entry name" value="Hydrogenase 2 large subunit"/>
    <property type="match status" value="1"/>
</dbReference>
<dbReference type="InterPro" id="IPR001501">
    <property type="entry name" value="Ni-dep_hyd_lsu"/>
</dbReference>
<evidence type="ECO:0000313" key="10">
    <source>
        <dbReference type="EMBL" id="ACZ12129.1"/>
    </source>
</evidence>
<dbReference type="SUPFAM" id="SSF56762">
    <property type="entry name" value="HydB/Nqo4-like"/>
    <property type="match status" value="1"/>
</dbReference>
<keyword evidence="7 9" id="KW-0560">Oxidoreductase</keyword>
<evidence type="ECO:0000256" key="2">
    <source>
        <dbReference type="ARBA" id="ARBA00004196"/>
    </source>
</evidence>
<keyword evidence="8" id="KW-0408">Iron</keyword>
<dbReference type="GO" id="GO:0030313">
    <property type="term" value="C:cell envelope"/>
    <property type="evidence" value="ECO:0007669"/>
    <property type="project" value="UniProtKB-SubCell"/>
</dbReference>
<gene>
    <name evidence="10" type="ordered locus">Sdel_1105</name>
</gene>
<evidence type="ECO:0000256" key="4">
    <source>
        <dbReference type="ARBA" id="ARBA00011771"/>
    </source>
</evidence>
<feature type="binding site" evidence="8">
    <location>
        <position position="561"/>
    </location>
    <ligand>
        <name>Mg(2+)</name>
        <dbReference type="ChEBI" id="CHEBI:18420"/>
    </ligand>
</feature>
<evidence type="ECO:0000256" key="6">
    <source>
        <dbReference type="ARBA" id="ARBA00022723"/>
    </source>
</evidence>
<evidence type="ECO:0000256" key="7">
    <source>
        <dbReference type="ARBA" id="ARBA00023002"/>
    </source>
</evidence>
<dbReference type="PANTHER" id="PTHR42958:SF2">
    <property type="entry name" value="UPTAKE HYDROGENASE LARGE SUBUNIT"/>
    <property type="match status" value="1"/>
</dbReference>
<dbReference type="HOGENOM" id="CLU_030087_0_0_7"/>
<dbReference type="Proteomes" id="UP000002222">
    <property type="component" value="Chromosome"/>
</dbReference>
<dbReference type="EMBL" id="CP001816">
    <property type="protein sequence ID" value="ACZ12129.1"/>
    <property type="molecule type" value="Genomic_DNA"/>
</dbReference>
<dbReference type="PROSITE" id="PS00507">
    <property type="entry name" value="NI_HGENASE_L_1"/>
    <property type="match status" value="1"/>
</dbReference>
<evidence type="ECO:0000256" key="1">
    <source>
        <dbReference type="ARBA" id="ARBA00001967"/>
    </source>
</evidence>
<dbReference type="PROSITE" id="PS00508">
    <property type="entry name" value="NI_HGENASE_L_2"/>
    <property type="match status" value="1"/>
</dbReference>
<dbReference type="Pfam" id="PF00374">
    <property type="entry name" value="NiFeSe_Hases"/>
    <property type="match status" value="1"/>
</dbReference>
<dbReference type="Gene3D" id="1.10.645.10">
    <property type="entry name" value="Cytochrome-c3 Hydrogenase, chain B"/>
    <property type="match status" value="1"/>
</dbReference>
<comment type="subcellular location">
    <subcellularLocation>
        <location evidence="2">Cell envelope</location>
    </subcellularLocation>
</comment>
<dbReference type="KEGG" id="sdl:Sdel_1105"/>
<evidence type="ECO:0000256" key="5">
    <source>
        <dbReference type="ARBA" id="ARBA00022596"/>
    </source>
</evidence>
<dbReference type="InterPro" id="IPR050867">
    <property type="entry name" value="NiFe/NiFeSe_hydrgnase_LSU"/>
</dbReference>
<evidence type="ECO:0000256" key="3">
    <source>
        <dbReference type="ARBA" id="ARBA00009292"/>
    </source>
</evidence>
<dbReference type="GO" id="GO:0008901">
    <property type="term" value="F:ferredoxin hydrogenase activity"/>
    <property type="evidence" value="ECO:0007669"/>
    <property type="project" value="InterPro"/>
</dbReference>
<comment type="cofactor">
    <cofactor evidence="8">
        <name>Fe cation</name>
        <dbReference type="ChEBI" id="CHEBI:24875"/>
    </cofactor>
</comment>
<reference evidence="11" key="1">
    <citation type="submission" date="2009-11" db="EMBL/GenBank/DDBJ databases">
        <title>The complete genome of Sulfurospirillum deleyianum DSM 6946.</title>
        <authorList>
            <consortium name="US DOE Joint Genome Institute (JGI-PGF)"/>
            <person name="Lucas S."/>
            <person name="Copeland A."/>
            <person name="Lapidus A."/>
            <person name="Glavina del Rio T."/>
            <person name="Dalin E."/>
            <person name="Tice H."/>
            <person name="Bruce D."/>
            <person name="Goodwin L."/>
            <person name="Pitluck S."/>
            <person name="Kyrpides N."/>
            <person name="Mavromatis K."/>
            <person name="Ivanova N."/>
            <person name="Ovchinnikova G."/>
            <person name="Munk A.C."/>
            <person name="Lu M."/>
            <person name="Brettin T."/>
            <person name="Detter J.C."/>
            <person name="Han C."/>
            <person name="Tapia R."/>
            <person name="Larimer F."/>
            <person name="Land M."/>
            <person name="Hauser L."/>
            <person name="Markowitz V."/>
            <person name="Cheng J.F."/>
            <person name="Hugenholtz P."/>
            <person name="Woyke T."/>
            <person name="Wu D."/>
            <person name="Aumann P."/>
            <person name="Schneider S."/>
            <person name="Lang E."/>
            <person name="Spring S."/>
            <person name="Klenk H.P."/>
            <person name="Eisen J.A."/>
        </authorList>
    </citation>
    <scope>NUCLEOTIDE SEQUENCE [LARGE SCALE GENOMIC DNA]</scope>
    <source>
        <strain evidence="11">ATCC 51133 / DSM 6946 / 5175</strain>
    </source>
</reference>
<dbReference type="OrthoDB" id="9761717at2"/>
<feature type="binding site" evidence="8">
    <location>
        <position position="43"/>
    </location>
    <ligand>
        <name>Mg(2+)</name>
        <dbReference type="ChEBI" id="CHEBI:18420"/>
    </ligand>
</feature>
<dbReference type="GO" id="GO:0016151">
    <property type="term" value="F:nickel cation binding"/>
    <property type="evidence" value="ECO:0007669"/>
    <property type="project" value="InterPro"/>
</dbReference>
<evidence type="ECO:0000313" key="11">
    <source>
        <dbReference type="Proteomes" id="UP000002222"/>
    </source>
</evidence>
<comment type="similarity">
    <text evidence="3 9">Belongs to the [NiFe]/[NiFeSe] hydrogenase large subunit family.</text>
</comment>
<evidence type="ECO:0000256" key="9">
    <source>
        <dbReference type="RuleBase" id="RU003896"/>
    </source>
</evidence>
<dbReference type="STRING" id="525898.Sdel_1105"/>
<organism evidence="10 11">
    <name type="scientific">Sulfurospirillum deleyianum (strain ATCC 51133 / DSM 6946 / 5175)</name>
    <dbReference type="NCBI Taxonomy" id="525898"/>
    <lineage>
        <taxon>Bacteria</taxon>
        <taxon>Pseudomonadati</taxon>
        <taxon>Campylobacterota</taxon>
        <taxon>Epsilonproteobacteria</taxon>
        <taxon>Campylobacterales</taxon>
        <taxon>Sulfurospirillaceae</taxon>
        <taxon>Sulfurospirillum</taxon>
    </lineage>
</organism>
<protein>
    <submittedName>
        <fullName evidence="10">Nickel-dependent hydrogenase large subunit</fullName>
    </submittedName>
</protein>
<comment type="cofactor">
    <cofactor evidence="1 8">
        <name>Ni(2+)</name>
        <dbReference type="ChEBI" id="CHEBI:49786"/>
    </cofactor>
</comment>
<dbReference type="eggNOG" id="COG0374">
    <property type="taxonomic scope" value="Bacteria"/>
</dbReference>
<dbReference type="PANTHER" id="PTHR42958">
    <property type="entry name" value="HYDROGENASE-2 LARGE CHAIN"/>
    <property type="match status" value="1"/>
</dbReference>
<dbReference type="AlphaFoldDB" id="D1B209"/>
<comment type="subunit">
    <text evidence="4">Heterodimer of a large and a small subunit.</text>
</comment>
<proteinExistence type="inferred from homology"/>
<reference evidence="10 11" key="2">
    <citation type="journal article" date="2010" name="Stand. Genomic Sci.">
        <title>Complete genome sequence of Sulfurospirillum deleyianum type strain (5175).</title>
        <authorList>
            <person name="Sikorski J."/>
            <person name="Lapidus A."/>
            <person name="Copeland A."/>
            <person name="Glavina Del Rio T."/>
            <person name="Nolan M."/>
            <person name="Lucas S."/>
            <person name="Chen F."/>
            <person name="Tice H."/>
            <person name="Cheng J.F."/>
            <person name="Saunders E."/>
            <person name="Bruce D."/>
            <person name="Goodwin L."/>
            <person name="Pitluck S."/>
            <person name="Ovchinnikova G."/>
            <person name="Pati A."/>
            <person name="Ivanova N."/>
            <person name="Mavromatis K."/>
            <person name="Chen A."/>
            <person name="Palaniappan K."/>
            <person name="Chain P."/>
            <person name="Land M."/>
            <person name="Hauser L."/>
            <person name="Chang Y.J."/>
            <person name="Jeffries C.D."/>
            <person name="Brettin T."/>
            <person name="Detter J.C."/>
            <person name="Han C."/>
            <person name="Rohde M."/>
            <person name="Lang E."/>
            <person name="Spring S."/>
            <person name="Goker M."/>
            <person name="Bristow J."/>
            <person name="Eisen J.A."/>
            <person name="Markowitz V."/>
            <person name="Hugenholtz P."/>
            <person name="Kyrpides N.C."/>
            <person name="Klenk H.P."/>
        </authorList>
    </citation>
    <scope>NUCLEOTIDE SEQUENCE [LARGE SCALE GENOMIC DNA]</scope>
    <source>
        <strain evidence="11">ATCC 51133 / DSM 6946 / 5175</strain>
    </source>
</reference>
<keyword evidence="8" id="KW-0460">Magnesium</keyword>
<dbReference type="RefSeq" id="WP_012856887.1">
    <property type="nucleotide sequence ID" value="NC_013512.1"/>
</dbReference>
<feature type="binding site" evidence="8">
    <location>
        <position position="558"/>
    </location>
    <ligand>
        <name>Fe cation</name>
        <dbReference type="ChEBI" id="CHEBI:24875"/>
    </ligand>
</feature>
<name>D1B209_SULD5</name>
<feature type="binding site" evidence="8">
    <location>
        <position position="65"/>
    </location>
    <ligand>
        <name>Ni(2+)</name>
        <dbReference type="ChEBI" id="CHEBI:49786"/>
    </ligand>
</feature>
<accession>D1B209</accession>
<keyword evidence="6 8" id="KW-0479">Metal-binding</keyword>